<dbReference type="InterPro" id="IPR003599">
    <property type="entry name" value="Ig_sub"/>
</dbReference>
<feature type="domain" description="Ig-like" evidence="11">
    <location>
        <begin position="209"/>
        <end position="302"/>
    </location>
</feature>
<comment type="caution">
    <text evidence="12">The sequence shown here is derived from an EMBL/GenBank/DDBJ whole genome shotgun (WGS) entry which is preliminary data.</text>
</comment>
<evidence type="ECO:0000256" key="7">
    <source>
        <dbReference type="ARBA" id="ARBA00023180"/>
    </source>
</evidence>
<feature type="region of interest" description="Disordered" evidence="9">
    <location>
        <begin position="413"/>
        <end position="464"/>
    </location>
</feature>
<dbReference type="Gene3D" id="2.60.40.10">
    <property type="entry name" value="Immunoglobulins"/>
    <property type="match status" value="3"/>
</dbReference>
<gene>
    <name evidence="12" type="ORF">HUG17_8149</name>
</gene>
<evidence type="ECO:0000313" key="12">
    <source>
        <dbReference type="EMBL" id="KAH7640680.1"/>
    </source>
</evidence>
<evidence type="ECO:0000256" key="6">
    <source>
        <dbReference type="ARBA" id="ARBA00023157"/>
    </source>
</evidence>
<dbReference type="SMART" id="SM00408">
    <property type="entry name" value="IGc2"/>
    <property type="match status" value="2"/>
</dbReference>
<evidence type="ECO:0000256" key="5">
    <source>
        <dbReference type="ARBA" id="ARBA00023136"/>
    </source>
</evidence>
<evidence type="ECO:0000256" key="9">
    <source>
        <dbReference type="SAM" id="MobiDB-lite"/>
    </source>
</evidence>
<proteinExistence type="predicted"/>
<feature type="compositionally biased region" description="Polar residues" evidence="9">
    <location>
        <begin position="413"/>
        <end position="428"/>
    </location>
</feature>
<accession>A0A9D4NWQ7</accession>
<keyword evidence="8" id="KW-0393">Immunoglobulin domain</keyword>
<dbReference type="PANTHER" id="PTHR12231:SF253">
    <property type="entry name" value="DPR-INTERACTING PROTEIN ETA, ISOFORM B-RELATED"/>
    <property type="match status" value="1"/>
</dbReference>
<feature type="transmembrane region" description="Helical" evidence="10">
    <location>
        <begin position="545"/>
        <end position="566"/>
    </location>
</feature>
<keyword evidence="6" id="KW-1015">Disulfide bond</keyword>
<dbReference type="InterPro" id="IPR003598">
    <property type="entry name" value="Ig_sub2"/>
</dbReference>
<feature type="region of interest" description="Disordered" evidence="9">
    <location>
        <begin position="496"/>
        <end position="528"/>
    </location>
</feature>
<dbReference type="InterPro" id="IPR007110">
    <property type="entry name" value="Ig-like_dom"/>
</dbReference>
<keyword evidence="4" id="KW-0677">Repeat</keyword>
<feature type="compositionally biased region" description="Basic residues" evidence="9">
    <location>
        <begin position="451"/>
        <end position="462"/>
    </location>
</feature>
<evidence type="ECO:0000259" key="11">
    <source>
        <dbReference type="PROSITE" id="PS50835"/>
    </source>
</evidence>
<dbReference type="Pfam" id="PF13927">
    <property type="entry name" value="Ig_3"/>
    <property type="match status" value="2"/>
</dbReference>
<dbReference type="InterPro" id="IPR036179">
    <property type="entry name" value="Ig-like_dom_sf"/>
</dbReference>
<evidence type="ECO:0000256" key="10">
    <source>
        <dbReference type="SAM" id="Phobius"/>
    </source>
</evidence>
<dbReference type="PANTHER" id="PTHR12231">
    <property type="entry name" value="CTX-RELATED TYPE I TRANSMEMBRANE PROTEIN"/>
    <property type="match status" value="1"/>
</dbReference>
<feature type="compositionally biased region" description="Low complexity" evidence="9">
    <location>
        <begin position="507"/>
        <end position="517"/>
    </location>
</feature>
<evidence type="ECO:0000256" key="8">
    <source>
        <dbReference type="ARBA" id="ARBA00023319"/>
    </source>
</evidence>
<dbReference type="GO" id="GO:0043005">
    <property type="term" value="C:neuron projection"/>
    <property type="evidence" value="ECO:0007669"/>
    <property type="project" value="TreeGrafter"/>
</dbReference>
<protein>
    <submittedName>
        <fullName evidence="12">Lachesin-like</fullName>
    </submittedName>
</protein>
<feature type="compositionally biased region" description="Acidic residues" evidence="9">
    <location>
        <begin position="518"/>
        <end position="528"/>
    </location>
</feature>
<evidence type="ECO:0000256" key="1">
    <source>
        <dbReference type="ARBA" id="ARBA00004236"/>
    </source>
</evidence>
<keyword evidence="10" id="KW-1133">Transmembrane helix</keyword>
<dbReference type="EMBL" id="SDOV01000005">
    <property type="protein sequence ID" value="KAH7640680.1"/>
    <property type="molecule type" value="Genomic_DNA"/>
</dbReference>
<keyword evidence="3" id="KW-0732">Signal</keyword>
<feature type="domain" description="Ig-like" evidence="11">
    <location>
        <begin position="74"/>
        <end position="192"/>
    </location>
</feature>
<evidence type="ECO:0000256" key="3">
    <source>
        <dbReference type="ARBA" id="ARBA00022729"/>
    </source>
</evidence>
<organism evidence="12">
    <name type="scientific">Dermatophagoides farinae</name>
    <name type="common">American house dust mite</name>
    <dbReference type="NCBI Taxonomy" id="6954"/>
    <lineage>
        <taxon>Eukaryota</taxon>
        <taxon>Metazoa</taxon>
        <taxon>Ecdysozoa</taxon>
        <taxon>Arthropoda</taxon>
        <taxon>Chelicerata</taxon>
        <taxon>Arachnida</taxon>
        <taxon>Acari</taxon>
        <taxon>Acariformes</taxon>
        <taxon>Sarcoptiformes</taxon>
        <taxon>Astigmata</taxon>
        <taxon>Psoroptidia</taxon>
        <taxon>Analgoidea</taxon>
        <taxon>Pyroglyphidae</taxon>
        <taxon>Dermatophagoidinae</taxon>
        <taxon>Dermatophagoides</taxon>
    </lineage>
</organism>
<name>A0A9D4NWQ7_DERFA</name>
<dbReference type="PROSITE" id="PS50835">
    <property type="entry name" value="IG_LIKE"/>
    <property type="match status" value="3"/>
</dbReference>
<comment type="subcellular location">
    <subcellularLocation>
        <location evidence="1">Cell membrane</location>
    </subcellularLocation>
</comment>
<feature type="domain" description="Ig-like" evidence="11">
    <location>
        <begin position="313"/>
        <end position="408"/>
    </location>
</feature>
<reference evidence="12" key="2">
    <citation type="journal article" date="2021" name="World Allergy Organ. J.">
        <title>Chromosome-level assembly of Dermatophagoides farinae genome and transcriptome reveals two novel allergens Der f 37 and Der f 39.</title>
        <authorList>
            <person name="Chen J."/>
            <person name="Cai Z."/>
            <person name="Fan D."/>
            <person name="Hu J."/>
            <person name="Hou Y."/>
            <person name="He Y."/>
            <person name="Zhang Z."/>
            <person name="Zhao Z."/>
            <person name="Gao P."/>
            <person name="Hu W."/>
            <person name="Sun J."/>
            <person name="Li J."/>
            <person name="Ji K."/>
        </authorList>
    </citation>
    <scope>NUCLEOTIDE SEQUENCE</scope>
    <source>
        <strain evidence="12">JKM2019</strain>
    </source>
</reference>
<sequence length="567" mass="64928">MDMSIRTMYNRYTSILRIRLLVIYIQMNDHLDVLEINLNDIYTFFSNFIQKDFHVNNKDDVNSTNNGGQESSLPEFVGHIPNVTVQVGREARLACIIRNLSSYSAAWLRDDLKIILTLQTHIITRDPRISLLEESQIDSQSVGGYVGPNGNDFTPDIVGLSSEPMMNRIRYFILVIRNVKFSDRGGYMCQVNTIPLLKQIGYLRVVVPPDIIDHESSNDVLVREGENVTLRCKARGYPEPVIEWRREDGARVPLGNRSNGPNNRRIMMNKTEGELLEIARVTRVHSGAWLCIASNGVMPSVSRRILLNVQFAPQIWIPIEEIGAPFGSNITLDCHIEAYPLPLNYWTFGLQSQSIYISGPKYEVSVKEKGYKRHLKLTIQSLTPDDLGLYQCHAHNSLGRQVKQVKVYSSKIHQQSQSKWDPNDRSQQPPLPKRVSSTSIGPMTTTTKNANKSKRKRKRKKITLTTTIPQDKWRAIMDGGHHFNDKLMMTNISSRDFGHVNQRPPTNNNGPYQSYNNNDDDDDDEYDEYEYDDDYIGNDCVQHTFAMFIMTTVIFNSIISIPRYFLS</sequence>
<evidence type="ECO:0000256" key="2">
    <source>
        <dbReference type="ARBA" id="ARBA00022475"/>
    </source>
</evidence>
<dbReference type="GO" id="GO:0005886">
    <property type="term" value="C:plasma membrane"/>
    <property type="evidence" value="ECO:0007669"/>
    <property type="project" value="UniProtKB-SubCell"/>
</dbReference>
<dbReference type="Proteomes" id="UP000828236">
    <property type="component" value="Unassembled WGS sequence"/>
</dbReference>
<keyword evidence="5 10" id="KW-0472">Membrane</keyword>
<keyword evidence="2" id="KW-1003">Cell membrane</keyword>
<dbReference type="InterPro" id="IPR013783">
    <property type="entry name" value="Ig-like_fold"/>
</dbReference>
<keyword evidence="7" id="KW-0325">Glycoprotein</keyword>
<evidence type="ECO:0000256" key="4">
    <source>
        <dbReference type="ARBA" id="ARBA00022737"/>
    </source>
</evidence>
<reference evidence="12" key="1">
    <citation type="submission" date="2020-06" db="EMBL/GenBank/DDBJ databases">
        <authorList>
            <person name="Ji K."/>
            <person name="Li J."/>
        </authorList>
    </citation>
    <scope>NUCLEOTIDE SEQUENCE</scope>
    <source>
        <strain evidence="12">JKM2019</strain>
        <tissue evidence="12">Whole body</tissue>
    </source>
</reference>
<keyword evidence="10" id="KW-0812">Transmembrane</keyword>
<dbReference type="FunFam" id="2.60.40.10:FF:000328">
    <property type="entry name" value="CLUMA_CG000981, isoform A"/>
    <property type="match status" value="1"/>
</dbReference>
<dbReference type="InterPro" id="IPR051170">
    <property type="entry name" value="Neural/epithelial_adhesion"/>
</dbReference>
<dbReference type="SUPFAM" id="SSF48726">
    <property type="entry name" value="Immunoglobulin"/>
    <property type="match status" value="3"/>
</dbReference>
<dbReference type="SMART" id="SM00409">
    <property type="entry name" value="IG"/>
    <property type="match status" value="3"/>
</dbReference>
<dbReference type="AlphaFoldDB" id="A0A9D4NWQ7"/>